<accession>A0A8X6TWM6</accession>
<organism evidence="2 3">
    <name type="scientific">Nephila pilipes</name>
    <name type="common">Giant wood spider</name>
    <name type="synonym">Nephila maculata</name>
    <dbReference type="NCBI Taxonomy" id="299642"/>
    <lineage>
        <taxon>Eukaryota</taxon>
        <taxon>Metazoa</taxon>
        <taxon>Ecdysozoa</taxon>
        <taxon>Arthropoda</taxon>
        <taxon>Chelicerata</taxon>
        <taxon>Arachnida</taxon>
        <taxon>Araneae</taxon>
        <taxon>Araneomorphae</taxon>
        <taxon>Entelegynae</taxon>
        <taxon>Araneoidea</taxon>
        <taxon>Nephilidae</taxon>
        <taxon>Nephila</taxon>
    </lineage>
</organism>
<comment type="caution">
    <text evidence="2">The sequence shown here is derived from an EMBL/GenBank/DDBJ whole genome shotgun (WGS) entry which is preliminary data.</text>
</comment>
<proteinExistence type="predicted"/>
<reference evidence="2" key="1">
    <citation type="submission" date="2020-08" db="EMBL/GenBank/DDBJ databases">
        <title>Multicomponent nature underlies the extraordinary mechanical properties of spider dragline silk.</title>
        <authorList>
            <person name="Kono N."/>
            <person name="Nakamura H."/>
            <person name="Mori M."/>
            <person name="Yoshida Y."/>
            <person name="Ohtoshi R."/>
            <person name="Malay A.D."/>
            <person name="Moran D.A.P."/>
            <person name="Tomita M."/>
            <person name="Numata K."/>
            <person name="Arakawa K."/>
        </authorList>
    </citation>
    <scope>NUCLEOTIDE SEQUENCE</scope>
</reference>
<dbReference type="Proteomes" id="UP000887013">
    <property type="component" value="Unassembled WGS sequence"/>
</dbReference>
<dbReference type="EMBL" id="BMAW01115041">
    <property type="protein sequence ID" value="GFT64548.1"/>
    <property type="molecule type" value="Genomic_DNA"/>
</dbReference>
<evidence type="ECO:0000256" key="1">
    <source>
        <dbReference type="SAM" id="Coils"/>
    </source>
</evidence>
<keyword evidence="3" id="KW-1185">Reference proteome</keyword>
<evidence type="ECO:0000313" key="3">
    <source>
        <dbReference type="Proteomes" id="UP000887013"/>
    </source>
</evidence>
<gene>
    <name evidence="2" type="ORF">NPIL_632281</name>
</gene>
<keyword evidence="1" id="KW-0175">Coiled coil</keyword>
<evidence type="ECO:0000313" key="2">
    <source>
        <dbReference type="EMBL" id="GFT64548.1"/>
    </source>
</evidence>
<dbReference type="OrthoDB" id="1714475at2759"/>
<dbReference type="AlphaFoldDB" id="A0A8X6TWM6"/>
<feature type="coiled-coil region" evidence="1">
    <location>
        <begin position="21"/>
        <end position="83"/>
    </location>
</feature>
<protein>
    <submittedName>
        <fullName evidence="2">Uncharacterized protein</fullName>
    </submittedName>
</protein>
<sequence length="202" mass="23005">MQGEVTLDIGNTAAFRLATQCSVLKREQRRVIEEKNQLRKEVTDTKKRLGLTTASLQNSERKVKKLEEQLKKSDDMNNSLLAQNRALVPNSNTSEEILSPKNSVPNSVKATERNDKLNNSYEIPSVKKKRMEIVVLDKKVEKMTVTMSSTFPFPKTLIRNQCRDEYSVLRTGYNGLGGHDRVVLGTEKGKFKMHPKSRLKIK</sequence>
<name>A0A8X6TWM6_NEPPI</name>